<keyword evidence="4 8" id="KW-0808">Transferase</keyword>
<feature type="transmembrane region" description="Helical" evidence="8">
    <location>
        <begin position="16"/>
        <end position="37"/>
    </location>
</feature>
<dbReference type="PANTHER" id="PTHR21645">
    <property type="entry name" value="GLYCOSYLTRANSFERASE FAMILY 92 PROTEIN"/>
    <property type="match status" value="1"/>
</dbReference>
<dbReference type="GO" id="GO:0016020">
    <property type="term" value="C:membrane"/>
    <property type="evidence" value="ECO:0007669"/>
    <property type="project" value="UniProtKB-SubCell"/>
</dbReference>
<evidence type="ECO:0000256" key="6">
    <source>
        <dbReference type="ARBA" id="ARBA00022989"/>
    </source>
</evidence>
<evidence type="ECO:0000256" key="1">
    <source>
        <dbReference type="ARBA" id="ARBA00004167"/>
    </source>
</evidence>
<keyword evidence="5 8" id="KW-0812">Transmembrane</keyword>
<keyword evidence="10" id="KW-1185">Reference proteome</keyword>
<organism evidence="9 10">
    <name type="scientific">Caenorhabditis angaria</name>
    <dbReference type="NCBI Taxonomy" id="860376"/>
    <lineage>
        <taxon>Eukaryota</taxon>
        <taxon>Metazoa</taxon>
        <taxon>Ecdysozoa</taxon>
        <taxon>Nematoda</taxon>
        <taxon>Chromadorea</taxon>
        <taxon>Rhabditida</taxon>
        <taxon>Rhabditina</taxon>
        <taxon>Rhabditomorpha</taxon>
        <taxon>Rhabditoidea</taxon>
        <taxon>Rhabditidae</taxon>
        <taxon>Peloderinae</taxon>
        <taxon>Caenorhabditis</taxon>
    </lineage>
</organism>
<comment type="caution">
    <text evidence="9">The sequence shown here is derived from an EMBL/GenBank/DDBJ whole genome shotgun (WGS) entry which is preliminary data.</text>
</comment>
<comment type="similarity">
    <text evidence="2 8">Belongs to the glycosyltransferase 92 family.</text>
</comment>
<evidence type="ECO:0000256" key="8">
    <source>
        <dbReference type="RuleBase" id="RU366017"/>
    </source>
</evidence>
<keyword evidence="7 8" id="KW-0472">Membrane</keyword>
<keyword evidence="3 8" id="KW-0328">Glycosyltransferase</keyword>
<evidence type="ECO:0000256" key="2">
    <source>
        <dbReference type="ARBA" id="ARBA00007647"/>
    </source>
</evidence>
<comment type="subcellular location">
    <subcellularLocation>
        <location evidence="1">Membrane</location>
        <topology evidence="1">Single-pass membrane protein</topology>
    </subcellularLocation>
</comment>
<evidence type="ECO:0000256" key="4">
    <source>
        <dbReference type="ARBA" id="ARBA00022679"/>
    </source>
</evidence>
<dbReference type="Pfam" id="PF01697">
    <property type="entry name" value="Glyco_transf_92"/>
    <property type="match status" value="1"/>
</dbReference>
<dbReference type="OrthoDB" id="5777994at2759"/>
<dbReference type="EMBL" id="CANHGI010000005">
    <property type="protein sequence ID" value="CAI5453629.1"/>
    <property type="molecule type" value="Genomic_DNA"/>
</dbReference>
<reference evidence="9" key="1">
    <citation type="submission" date="2022-11" db="EMBL/GenBank/DDBJ databases">
        <authorList>
            <person name="Kikuchi T."/>
        </authorList>
    </citation>
    <scope>NUCLEOTIDE SEQUENCE</scope>
    <source>
        <strain evidence="9">PS1010</strain>
    </source>
</reference>
<evidence type="ECO:0000256" key="3">
    <source>
        <dbReference type="ARBA" id="ARBA00022676"/>
    </source>
</evidence>
<dbReference type="EC" id="2.4.1.-" evidence="8"/>
<dbReference type="PANTHER" id="PTHR21645:SF4">
    <property type="entry name" value="GLYCOSYLTRANSFERASE FAMILY 92 PROTEIN"/>
    <property type="match status" value="1"/>
</dbReference>
<evidence type="ECO:0000256" key="5">
    <source>
        <dbReference type="ARBA" id="ARBA00022692"/>
    </source>
</evidence>
<evidence type="ECO:0000313" key="9">
    <source>
        <dbReference type="EMBL" id="CAI5453629.1"/>
    </source>
</evidence>
<evidence type="ECO:0000313" key="10">
    <source>
        <dbReference type="Proteomes" id="UP001152747"/>
    </source>
</evidence>
<name>A0A9P1J0P9_9PELO</name>
<keyword evidence="6 8" id="KW-1133">Transmembrane helix</keyword>
<accession>A0A9P1J0P9</accession>
<proteinExistence type="inferred from homology"/>
<dbReference type="GO" id="GO:0016757">
    <property type="term" value="F:glycosyltransferase activity"/>
    <property type="evidence" value="ECO:0007669"/>
    <property type="project" value="UniProtKB-UniRule"/>
</dbReference>
<sequence length="489" mass="56533">MHSRFSQNEEDRLSSYLVTIGCMAVLFGWCAFFSGLLRASESSDSLKNTHAFIHSAYYYENSKSLGKNALALVMSINKLTAENILDMKIRFLATNDRLERFPVEATLTSEHDFRGSCEYVTVLAQANTIDNMELLEIEGNDKVIDQVSFKKPLETSPSKVVFCVAPQLAAENWQEFLRQVHVAKRYGAHLHIYVISMVEKYFRLMKEYESLGYISLEPWLTVKYSHVQEVYMEKPNRNIEILQKTAAFTDCILNYKEAAEFVGSIEMEDLLIPIGSTSYYEEFEKQYGGNEFYSGLIYARQMLFISQESENSVSLSRIFQKTTPGDVNSYGRSFVRTSNYNSTWLHWSRNSDRKTYHKKVEGCRMFNFRKSETINQNESEIIIDEKILGEIEGELQHHLELPQIKAILPELPVSEVYTTIISKCLEQLTSRYSPETTVCMDMYKCELPIRRDLPCIHSDGQYSSTLPMKPITFHYSSHHFFTRHLGCNI</sequence>
<protein>
    <recommendedName>
        <fullName evidence="8">Glycosyltransferase family 92 protein</fullName>
        <ecNumber evidence="8">2.4.1.-</ecNumber>
    </recommendedName>
</protein>
<dbReference type="InterPro" id="IPR052012">
    <property type="entry name" value="GTase_92"/>
</dbReference>
<evidence type="ECO:0000256" key="7">
    <source>
        <dbReference type="ARBA" id="ARBA00023136"/>
    </source>
</evidence>
<gene>
    <name evidence="9" type="ORF">CAMP_LOCUS16266</name>
</gene>
<dbReference type="AlphaFoldDB" id="A0A9P1J0P9"/>
<dbReference type="InterPro" id="IPR008166">
    <property type="entry name" value="Glyco_transf_92"/>
</dbReference>
<dbReference type="Proteomes" id="UP001152747">
    <property type="component" value="Unassembled WGS sequence"/>
</dbReference>